<dbReference type="EMBL" id="DXCP01000044">
    <property type="protein sequence ID" value="HIY79966.1"/>
    <property type="molecule type" value="Genomic_DNA"/>
</dbReference>
<evidence type="ECO:0000259" key="15">
    <source>
        <dbReference type="PROSITE" id="PS51098"/>
    </source>
</evidence>
<evidence type="ECO:0000256" key="3">
    <source>
        <dbReference type="ARBA" id="ARBA00011037"/>
    </source>
</evidence>
<feature type="active site" description="Proton acceptor" evidence="13">
    <location>
        <position position="230"/>
    </location>
</feature>
<name>A0A9D2CI01_9ACTN</name>
<feature type="binding site" evidence="13">
    <location>
        <begin position="309"/>
        <end position="310"/>
    </location>
    <ligand>
        <name>substrate</name>
    </ligand>
</feature>
<dbReference type="InterPro" id="IPR036441">
    <property type="entry name" value="DHquinase_II_sf"/>
</dbReference>
<protein>
    <recommendedName>
        <fullName evidence="5 13">3-dehydroquinate dehydratase</fullName>
        <shortName evidence="13">3-dehydroquinase</shortName>
        <ecNumber evidence="5 13">4.2.1.10</ecNumber>
    </recommendedName>
    <alternativeName>
        <fullName evidence="13">Type II DHQase</fullName>
    </alternativeName>
</protein>
<reference evidence="16" key="2">
    <citation type="submission" date="2021-04" db="EMBL/GenBank/DDBJ databases">
        <authorList>
            <person name="Gilroy R."/>
        </authorList>
    </citation>
    <scope>NUCLEOTIDE SEQUENCE</scope>
    <source>
        <strain evidence="16">ChiHjej10B9-743</strain>
    </source>
</reference>
<keyword evidence="8" id="KW-0808">Transferase</keyword>
<feature type="active site" description="Proton donor" evidence="13">
    <location>
        <position position="308"/>
    </location>
</feature>
<dbReference type="PROSITE" id="PS01029">
    <property type="entry name" value="DEHYDROQUINASE_II"/>
    <property type="match status" value="1"/>
</dbReference>
<dbReference type="GO" id="GO:0003855">
    <property type="term" value="F:3-dehydroquinate dehydratase activity"/>
    <property type="evidence" value="ECO:0007669"/>
    <property type="project" value="UniProtKB-UniRule"/>
</dbReference>
<comment type="caution">
    <text evidence="16">The sequence shown here is derived from an EMBL/GenBank/DDBJ whole genome shotgun (WGS) entry which is preliminary data.</text>
</comment>
<dbReference type="GO" id="GO:0009073">
    <property type="term" value="P:aromatic amino acid family biosynthetic process"/>
    <property type="evidence" value="ECO:0007669"/>
    <property type="project" value="UniProtKB-KW"/>
</dbReference>
<dbReference type="CDD" id="cd00212">
    <property type="entry name" value="PTS_IIB_glc"/>
    <property type="match status" value="1"/>
</dbReference>
<dbReference type="InterPro" id="IPR001996">
    <property type="entry name" value="PTS_IIB_1"/>
</dbReference>
<evidence type="ECO:0000256" key="8">
    <source>
        <dbReference type="ARBA" id="ARBA00022679"/>
    </source>
</evidence>
<dbReference type="GO" id="GO:0008652">
    <property type="term" value="P:amino acid biosynthetic process"/>
    <property type="evidence" value="ECO:0007669"/>
    <property type="project" value="UniProtKB-KW"/>
</dbReference>
<dbReference type="Proteomes" id="UP000824133">
    <property type="component" value="Unassembled WGS sequence"/>
</dbReference>
<keyword evidence="13" id="KW-0028">Amino-acid biosynthesis</keyword>
<keyword evidence="12 13" id="KW-0456">Lyase</keyword>
<dbReference type="EC" id="4.2.1.10" evidence="5 13"/>
<evidence type="ECO:0000256" key="14">
    <source>
        <dbReference type="PROSITE-ProRule" id="PRU00421"/>
    </source>
</evidence>
<keyword evidence="7" id="KW-0762">Sugar transport</keyword>
<organism evidence="16 17">
    <name type="scientific">Candidatus Olsenella excrementavium</name>
    <dbReference type="NCBI Taxonomy" id="2838709"/>
    <lineage>
        <taxon>Bacteria</taxon>
        <taxon>Bacillati</taxon>
        <taxon>Actinomycetota</taxon>
        <taxon>Coriobacteriia</taxon>
        <taxon>Coriobacteriales</taxon>
        <taxon>Atopobiaceae</taxon>
        <taxon>Olsenella</taxon>
    </lineage>
</organism>
<dbReference type="Gene3D" id="3.40.50.9100">
    <property type="entry name" value="Dehydroquinase, class II"/>
    <property type="match status" value="1"/>
</dbReference>
<comment type="function">
    <text evidence="13">Catalyzes a trans-dehydration via an enolate intermediate.</text>
</comment>
<evidence type="ECO:0000256" key="7">
    <source>
        <dbReference type="ARBA" id="ARBA00022597"/>
    </source>
</evidence>
<dbReference type="GO" id="GO:0008982">
    <property type="term" value="F:protein-N(PI)-phosphohistidine-sugar phosphotransferase activity"/>
    <property type="evidence" value="ECO:0007669"/>
    <property type="project" value="InterPro"/>
</dbReference>
<evidence type="ECO:0000256" key="13">
    <source>
        <dbReference type="HAMAP-Rule" id="MF_00169"/>
    </source>
</evidence>
<evidence type="ECO:0000256" key="9">
    <source>
        <dbReference type="ARBA" id="ARBA00022683"/>
    </source>
</evidence>
<dbReference type="PANTHER" id="PTHR21272:SF3">
    <property type="entry name" value="CATABOLIC 3-DEHYDROQUINASE"/>
    <property type="match status" value="1"/>
</dbReference>
<evidence type="ECO:0000256" key="11">
    <source>
        <dbReference type="ARBA" id="ARBA00023141"/>
    </source>
</evidence>
<dbReference type="Pfam" id="PF00367">
    <property type="entry name" value="PTS_EIIB"/>
    <property type="match status" value="1"/>
</dbReference>
<dbReference type="Gene3D" id="3.30.1360.60">
    <property type="entry name" value="Glucose permease domain IIB"/>
    <property type="match status" value="1"/>
</dbReference>
<feature type="binding site" evidence="13">
    <location>
        <position position="282"/>
    </location>
    <ligand>
        <name>substrate</name>
    </ligand>
</feature>
<evidence type="ECO:0000256" key="1">
    <source>
        <dbReference type="ARBA" id="ARBA00001864"/>
    </source>
</evidence>
<comment type="catalytic activity">
    <reaction evidence="1 13">
        <text>3-dehydroquinate = 3-dehydroshikimate + H2O</text>
        <dbReference type="Rhea" id="RHEA:21096"/>
        <dbReference type="ChEBI" id="CHEBI:15377"/>
        <dbReference type="ChEBI" id="CHEBI:16630"/>
        <dbReference type="ChEBI" id="CHEBI:32364"/>
        <dbReference type="EC" id="4.2.1.10"/>
    </reaction>
</comment>
<feature type="binding site" evidence="13">
    <location>
        <position position="288"/>
    </location>
    <ligand>
        <name>substrate</name>
    </ligand>
</feature>
<comment type="similarity">
    <text evidence="3 13">Belongs to the type-II 3-dehydroquinase family.</text>
</comment>
<dbReference type="InterPro" id="IPR001874">
    <property type="entry name" value="DHquinase_II"/>
</dbReference>
<keyword evidence="11 13" id="KW-0057">Aromatic amino acid biosynthesis</keyword>
<dbReference type="PROSITE" id="PS51098">
    <property type="entry name" value="PTS_EIIB_TYPE_1"/>
    <property type="match status" value="1"/>
</dbReference>
<feature type="binding site" evidence="13">
    <location>
        <position position="319"/>
    </location>
    <ligand>
        <name>substrate</name>
    </ligand>
</feature>
<dbReference type="InterPro" id="IPR036878">
    <property type="entry name" value="Glu_permease_IIB"/>
</dbReference>
<dbReference type="SUPFAM" id="SSF55604">
    <property type="entry name" value="Glucose permease domain IIB"/>
    <property type="match status" value="1"/>
</dbReference>
<dbReference type="AlphaFoldDB" id="A0A9D2CI01"/>
<comment type="subunit">
    <text evidence="4 13">Homododecamer.</text>
</comment>
<evidence type="ECO:0000313" key="16">
    <source>
        <dbReference type="EMBL" id="HIY79966.1"/>
    </source>
</evidence>
<accession>A0A9D2CI01</accession>
<proteinExistence type="inferred from homology"/>
<comment type="pathway">
    <text evidence="2 13">Metabolic intermediate biosynthesis; chorismate biosynthesis; chorismate from D-erythrose 4-phosphate and phosphoenolpyruvate: step 3/7.</text>
</comment>
<gene>
    <name evidence="13" type="primary">aroQ</name>
    <name evidence="16" type="ORF">IAA42_05975</name>
</gene>
<keyword evidence="9" id="KW-0598">Phosphotransferase system</keyword>
<evidence type="ECO:0000256" key="6">
    <source>
        <dbReference type="ARBA" id="ARBA00022448"/>
    </source>
</evidence>
<evidence type="ECO:0000256" key="5">
    <source>
        <dbReference type="ARBA" id="ARBA00012060"/>
    </source>
</evidence>
<evidence type="ECO:0000256" key="12">
    <source>
        <dbReference type="ARBA" id="ARBA00023239"/>
    </source>
</evidence>
<feature type="site" description="Transition state stabilizer" evidence="13">
    <location>
        <position position="225"/>
    </location>
</feature>
<sequence length="353" mass="37980">MSVCFAGRPYTLSRTNRPVLSEETGLPLAIRRRKGRDVDRQQIAEEVLAAVGGKDNVTANDICMTRLRILTQDPSRVNTDQLSAARGVLGFVQRGQNGIEVVFGPGKVEAVHEAIVKLTGIEGDNEPFAGGAEASPAALHVHISQNPLRDAAIVQNEVDEAASPAPEDPVADLVSLLDAIEPTTDDEDVSEESADVLVEAEHASQESPARVLVINGPNINMLGIREPDIYGHDTYRGMLQLCHDAAEEAGFTECTCFQSNHEGDLIDAIQDSYGSYAGIVINPGAYTHTSIAILDAAKAVGLPMVEVHISKLDEREEFRQVSYIRAACFETVTGMGIEGYRKAILDLADHIGL</sequence>
<feature type="binding site" evidence="13">
    <location>
        <position position="295"/>
    </location>
    <ligand>
        <name>substrate</name>
    </ligand>
</feature>
<evidence type="ECO:0000313" key="17">
    <source>
        <dbReference type="Proteomes" id="UP000824133"/>
    </source>
</evidence>
<reference evidence="16" key="1">
    <citation type="journal article" date="2021" name="PeerJ">
        <title>Extensive microbial diversity within the chicken gut microbiome revealed by metagenomics and culture.</title>
        <authorList>
            <person name="Gilroy R."/>
            <person name="Ravi A."/>
            <person name="Getino M."/>
            <person name="Pursley I."/>
            <person name="Horton D.L."/>
            <person name="Alikhan N.F."/>
            <person name="Baker D."/>
            <person name="Gharbi K."/>
            <person name="Hall N."/>
            <person name="Watson M."/>
            <person name="Adriaenssens E.M."/>
            <person name="Foster-Nyarko E."/>
            <person name="Jarju S."/>
            <person name="Secka A."/>
            <person name="Antonio M."/>
            <person name="Oren A."/>
            <person name="Chaudhuri R.R."/>
            <person name="La Ragione R."/>
            <person name="Hildebrand F."/>
            <person name="Pallen M.J."/>
        </authorList>
    </citation>
    <scope>NUCLEOTIDE SEQUENCE</scope>
    <source>
        <strain evidence="16">ChiHjej10B9-743</strain>
    </source>
</reference>
<evidence type="ECO:0000256" key="2">
    <source>
        <dbReference type="ARBA" id="ARBA00004902"/>
    </source>
</evidence>
<dbReference type="NCBIfam" id="NF003805">
    <property type="entry name" value="PRK05395.1-2"/>
    <property type="match status" value="1"/>
</dbReference>
<evidence type="ECO:0000256" key="4">
    <source>
        <dbReference type="ARBA" id="ARBA00011193"/>
    </source>
</evidence>
<dbReference type="GO" id="GO:0009401">
    <property type="term" value="P:phosphoenolpyruvate-dependent sugar phosphotransferase system"/>
    <property type="evidence" value="ECO:0007669"/>
    <property type="project" value="UniProtKB-KW"/>
</dbReference>
<dbReference type="GO" id="GO:0016301">
    <property type="term" value="F:kinase activity"/>
    <property type="evidence" value="ECO:0007669"/>
    <property type="project" value="UniProtKB-KW"/>
</dbReference>
<dbReference type="GO" id="GO:0019631">
    <property type="term" value="P:quinate catabolic process"/>
    <property type="evidence" value="ECO:0007669"/>
    <property type="project" value="TreeGrafter"/>
</dbReference>
<dbReference type="HAMAP" id="MF_00169">
    <property type="entry name" value="AroQ"/>
    <property type="match status" value="1"/>
</dbReference>
<dbReference type="PANTHER" id="PTHR21272">
    <property type="entry name" value="CATABOLIC 3-DEHYDROQUINASE"/>
    <property type="match status" value="1"/>
</dbReference>
<feature type="active site" description="Phosphocysteine intermediate; for EIIB activity" evidence="14">
    <location>
        <position position="63"/>
    </location>
</feature>
<dbReference type="InterPro" id="IPR018509">
    <property type="entry name" value="DHquinase_II_CS"/>
</dbReference>
<evidence type="ECO:0000256" key="10">
    <source>
        <dbReference type="ARBA" id="ARBA00022777"/>
    </source>
</evidence>
<feature type="domain" description="PTS EIIB type-1" evidence="15">
    <location>
        <begin position="41"/>
        <end position="125"/>
    </location>
</feature>
<dbReference type="Pfam" id="PF01220">
    <property type="entry name" value="DHquinase_II"/>
    <property type="match status" value="1"/>
</dbReference>
<dbReference type="SUPFAM" id="SSF52304">
    <property type="entry name" value="Type II 3-dehydroquinate dehydratase"/>
    <property type="match status" value="1"/>
</dbReference>
<dbReference type="NCBIfam" id="NF003807">
    <property type="entry name" value="PRK05395.1-4"/>
    <property type="match status" value="1"/>
</dbReference>
<dbReference type="InterPro" id="IPR018113">
    <property type="entry name" value="PTrfase_EIIB_Cys"/>
</dbReference>
<dbReference type="CDD" id="cd00466">
    <property type="entry name" value="DHQase_II"/>
    <property type="match status" value="1"/>
</dbReference>
<dbReference type="GO" id="GO:0009423">
    <property type="term" value="P:chorismate biosynthetic process"/>
    <property type="evidence" value="ECO:0007669"/>
    <property type="project" value="UniProtKB-UniRule"/>
</dbReference>
<keyword evidence="10" id="KW-0418">Kinase</keyword>
<dbReference type="NCBIfam" id="NF003806">
    <property type="entry name" value="PRK05395.1-3"/>
    <property type="match status" value="1"/>
</dbReference>
<keyword evidence="6" id="KW-0813">Transport</keyword>